<dbReference type="GeneID" id="64672039"/>
<evidence type="ECO:0000313" key="2">
    <source>
        <dbReference type="Proteomes" id="UP001195769"/>
    </source>
</evidence>
<dbReference type="Pfam" id="PF18758">
    <property type="entry name" value="KDZ"/>
    <property type="match status" value="1"/>
</dbReference>
<proteinExistence type="predicted"/>
<evidence type="ECO:0000313" key="1">
    <source>
        <dbReference type="EMBL" id="KAG1892934.1"/>
    </source>
</evidence>
<dbReference type="AlphaFoldDB" id="A0AAD4HEW0"/>
<dbReference type="Proteomes" id="UP001195769">
    <property type="component" value="Unassembled WGS sequence"/>
</dbReference>
<comment type="caution">
    <text evidence="1">The sequence shown here is derived from an EMBL/GenBank/DDBJ whole genome shotgun (WGS) entry which is preliminary data.</text>
</comment>
<keyword evidence="2" id="KW-1185">Reference proteome</keyword>
<dbReference type="RefSeq" id="XP_041218510.1">
    <property type="nucleotide sequence ID" value="XM_041377741.1"/>
</dbReference>
<gene>
    <name evidence="1" type="ORF">F5891DRAFT_986314</name>
</gene>
<protein>
    <submittedName>
        <fullName evidence="1">Uncharacterized protein</fullName>
    </submittedName>
</protein>
<accession>A0AAD4HEW0</accession>
<reference evidence="1" key="1">
    <citation type="journal article" date="2020" name="New Phytol.">
        <title>Comparative genomics reveals dynamic genome evolution in host specialist ectomycorrhizal fungi.</title>
        <authorList>
            <person name="Lofgren L.A."/>
            <person name="Nguyen N.H."/>
            <person name="Vilgalys R."/>
            <person name="Ruytinx J."/>
            <person name="Liao H.L."/>
            <person name="Branco S."/>
            <person name="Kuo A."/>
            <person name="LaButti K."/>
            <person name="Lipzen A."/>
            <person name="Andreopoulos W."/>
            <person name="Pangilinan J."/>
            <person name="Riley R."/>
            <person name="Hundley H."/>
            <person name="Na H."/>
            <person name="Barry K."/>
            <person name="Grigoriev I.V."/>
            <person name="Stajich J.E."/>
            <person name="Kennedy P.G."/>
        </authorList>
    </citation>
    <scope>NUCLEOTIDE SEQUENCE</scope>
    <source>
        <strain evidence="1">FC203</strain>
    </source>
</reference>
<dbReference type="InterPro" id="IPR040521">
    <property type="entry name" value="KDZ"/>
</dbReference>
<sequence length="455" mass="52286">MAIDANFRLKRRDISSDEADPSLSKGWSYFVEEEKFKSHLKEHCPRHRRYINMDYLFFSTLRNNCLDVLNVLYDIFHLPAHIKKCQTMFSFNFTHFVGHTDGEAPERGWSNINLVASSTKAMGPGCCRDTLDDHFGDWNWKKVVGLAWTVEMEKWEENPNDTSVTNTLESKSIQIMQAAAHLKLVEMEAEELAHGIDLSLHPDISPSVLIVLGLDLEEEDKIQMWRSAQVLYIPAVQILTTTVVSDPHQPFENAVDIHLWLPSSLKGKPLACTKRYRVAWEALKTLAPLLKKVGWRGWLQDLKDEDVKPLVDPFSRETKGRRRLTWIWMMTGVDTGSDGGDVDGVRVEWCKSRARAMHWAEEMRRVLQFFDWQANWWDEQKDQLICETAAQSSVLRGQATTREAALMLCGTCATSPLLLKAFLWKAVFALLIKIKLACEFATMLRYCTITACKDW</sequence>
<organism evidence="1 2">
    <name type="scientific">Suillus fuscotomentosus</name>
    <dbReference type="NCBI Taxonomy" id="1912939"/>
    <lineage>
        <taxon>Eukaryota</taxon>
        <taxon>Fungi</taxon>
        <taxon>Dikarya</taxon>
        <taxon>Basidiomycota</taxon>
        <taxon>Agaricomycotina</taxon>
        <taxon>Agaricomycetes</taxon>
        <taxon>Agaricomycetidae</taxon>
        <taxon>Boletales</taxon>
        <taxon>Suillineae</taxon>
        <taxon>Suillaceae</taxon>
        <taxon>Suillus</taxon>
    </lineage>
</organism>
<name>A0AAD4HEW0_9AGAM</name>
<dbReference type="EMBL" id="JABBWK010000113">
    <property type="protein sequence ID" value="KAG1892934.1"/>
    <property type="molecule type" value="Genomic_DNA"/>
</dbReference>